<keyword evidence="1" id="KW-1133">Transmembrane helix</keyword>
<dbReference type="Proteomes" id="UP000192223">
    <property type="component" value="Unplaced"/>
</dbReference>
<dbReference type="InterPro" id="IPR011029">
    <property type="entry name" value="DEATH-like_dom_sf"/>
</dbReference>
<evidence type="ECO:0000259" key="2">
    <source>
        <dbReference type="PROSITE" id="PS50017"/>
    </source>
</evidence>
<feature type="transmembrane region" description="Helical" evidence="1">
    <location>
        <begin position="12"/>
        <end position="31"/>
    </location>
</feature>
<dbReference type="PROSITE" id="PS50017">
    <property type="entry name" value="DEATH_DOMAIN"/>
    <property type="match status" value="1"/>
</dbReference>
<feature type="domain" description="Death" evidence="2">
    <location>
        <begin position="83"/>
        <end position="123"/>
    </location>
</feature>
<feature type="transmembrane region" description="Helical" evidence="1">
    <location>
        <begin position="178"/>
        <end position="201"/>
    </location>
</feature>
<keyword evidence="1" id="KW-0812">Transmembrane</keyword>
<dbReference type="RefSeq" id="XP_025836455.1">
    <property type="nucleotide sequence ID" value="XM_025980670.1"/>
</dbReference>
<proteinExistence type="predicted"/>
<dbReference type="OrthoDB" id="6066069at2759"/>
<gene>
    <name evidence="4" type="primary">LOC112906479</name>
</gene>
<reference evidence="4" key="1">
    <citation type="submission" date="2025-08" db="UniProtKB">
        <authorList>
            <consortium name="RefSeq"/>
        </authorList>
    </citation>
    <scope>IDENTIFICATION</scope>
    <source>
        <tissue evidence="4">Entire body</tissue>
    </source>
</reference>
<keyword evidence="1" id="KW-0472">Membrane</keyword>
<dbReference type="GO" id="GO:0007165">
    <property type="term" value="P:signal transduction"/>
    <property type="evidence" value="ECO:0007669"/>
    <property type="project" value="InterPro"/>
</dbReference>
<dbReference type="Gene3D" id="1.10.533.10">
    <property type="entry name" value="Death Domain, Fas"/>
    <property type="match status" value="1"/>
</dbReference>
<sequence length="212" mass="24654">MYANVWNKLCRYLLIYYIVVTVLFNFCNSTIDLNLPELQYLADHLHKEECKRLVAALHFKSYDKPCLLDLAENKVPSDPTCLELLLHWNSTPGEGKGETHEILLHRLRQIGRDDLADWLGKTVFHQLGNDLEREINEALDDFQNVTEKTHRYEAKPTFAPPVGDVDPTEWLPFDTICWVLICGIIITILITTLKVICLKCCKRPKNKKKKRY</sequence>
<evidence type="ECO:0000313" key="3">
    <source>
        <dbReference type="Proteomes" id="UP000192223"/>
    </source>
</evidence>
<dbReference type="SUPFAM" id="SSF47986">
    <property type="entry name" value="DEATH domain"/>
    <property type="match status" value="1"/>
</dbReference>
<keyword evidence="3" id="KW-1185">Reference proteome</keyword>
<organism evidence="3 4">
    <name type="scientific">Agrilus planipennis</name>
    <name type="common">Emerald ash borer</name>
    <name type="synonym">Agrilus marcopoli</name>
    <dbReference type="NCBI Taxonomy" id="224129"/>
    <lineage>
        <taxon>Eukaryota</taxon>
        <taxon>Metazoa</taxon>
        <taxon>Ecdysozoa</taxon>
        <taxon>Arthropoda</taxon>
        <taxon>Hexapoda</taxon>
        <taxon>Insecta</taxon>
        <taxon>Pterygota</taxon>
        <taxon>Neoptera</taxon>
        <taxon>Endopterygota</taxon>
        <taxon>Coleoptera</taxon>
        <taxon>Polyphaga</taxon>
        <taxon>Elateriformia</taxon>
        <taxon>Buprestoidea</taxon>
        <taxon>Buprestidae</taxon>
        <taxon>Agrilinae</taxon>
        <taxon>Agrilus</taxon>
    </lineage>
</organism>
<dbReference type="GeneID" id="112906479"/>
<dbReference type="InterPro" id="IPR000488">
    <property type="entry name" value="Death_dom"/>
</dbReference>
<protein>
    <submittedName>
        <fullName evidence="4">Uncharacterized protein LOC112906479</fullName>
    </submittedName>
</protein>
<dbReference type="KEGG" id="apln:112906479"/>
<dbReference type="CDD" id="cd01670">
    <property type="entry name" value="Death"/>
    <property type="match status" value="1"/>
</dbReference>
<evidence type="ECO:0000313" key="4">
    <source>
        <dbReference type="RefSeq" id="XP_025836455.1"/>
    </source>
</evidence>
<dbReference type="AlphaFoldDB" id="A0A7F5RKU1"/>
<dbReference type="InParanoid" id="A0A7F5RKU1"/>
<accession>A0A7F5RKU1</accession>
<name>A0A7F5RKU1_AGRPL</name>
<evidence type="ECO:0000256" key="1">
    <source>
        <dbReference type="SAM" id="Phobius"/>
    </source>
</evidence>